<comment type="caution">
    <text evidence="2">The sequence shown here is derived from an EMBL/GenBank/DDBJ whole genome shotgun (WGS) entry which is preliminary data.</text>
</comment>
<dbReference type="EMBL" id="QZCH01000020">
    <property type="protein sequence ID" value="RJG42150.1"/>
    <property type="molecule type" value="Genomic_DNA"/>
</dbReference>
<evidence type="ECO:0000256" key="1">
    <source>
        <dbReference type="SAM" id="SignalP"/>
    </source>
</evidence>
<dbReference type="AlphaFoldDB" id="A0A418YCA2"/>
<keyword evidence="1" id="KW-0732">Signal</keyword>
<evidence type="ECO:0000313" key="3">
    <source>
        <dbReference type="Proteomes" id="UP000283255"/>
    </source>
</evidence>
<dbReference type="Proteomes" id="UP000283255">
    <property type="component" value="Unassembled WGS sequence"/>
</dbReference>
<dbReference type="RefSeq" id="WP_119911502.1">
    <property type="nucleotide sequence ID" value="NZ_QZCH01000020.1"/>
</dbReference>
<evidence type="ECO:0008006" key="4">
    <source>
        <dbReference type="Google" id="ProtNLM"/>
    </source>
</evidence>
<protein>
    <recommendedName>
        <fullName evidence="4">DUF4124 domain-containing protein</fullName>
    </recommendedName>
</protein>
<gene>
    <name evidence="2" type="ORF">D1Z90_14495</name>
</gene>
<organism evidence="2 3">
    <name type="scientific">Motilimonas pumila</name>
    <dbReference type="NCBI Taxonomy" id="2303987"/>
    <lineage>
        <taxon>Bacteria</taxon>
        <taxon>Pseudomonadati</taxon>
        <taxon>Pseudomonadota</taxon>
        <taxon>Gammaproteobacteria</taxon>
        <taxon>Alteromonadales</taxon>
        <taxon>Alteromonadales genera incertae sedis</taxon>
        <taxon>Motilimonas</taxon>
    </lineage>
</organism>
<keyword evidence="3" id="KW-1185">Reference proteome</keyword>
<feature type="chain" id="PRO_5019230246" description="DUF4124 domain-containing protein" evidence="1">
    <location>
        <begin position="22"/>
        <end position="249"/>
    </location>
</feature>
<accession>A0A418YCA2</accession>
<name>A0A418YCA2_9GAMM</name>
<proteinExistence type="predicted"/>
<sequence>MKFVRLYLLVLLSLMVAPASASFYQCDFGDKVVYSSQPCDLDVADPSYEKDRKKSKDRKDINKEFLVVTPFPGWGKWQKIKDERLGTFREIEHIPEGQGQFNYSDLLNEQWLTALPKSMPAKRFAHSLKDIVNSVCDGSVNEPVFATMERDINVAYGKYYCGRRRGTEQGVVAYFKAIRGKDAIYLVTREWRVEPFDVMAISIDRLKQDIFPSKQALRQFEREANATEKYLKWNVFICPVGDFSKSCRG</sequence>
<reference evidence="2 3" key="2">
    <citation type="submission" date="2019-01" db="EMBL/GenBank/DDBJ databases">
        <title>Motilimonas pumilus sp. nov., isolated from the gut of sea cucumber (Apostichopus japonicus).</title>
        <authorList>
            <person name="Wang F.-Q."/>
            <person name="Ren L.-H."/>
            <person name="Lin Y.-W."/>
            <person name="Sun G.-H."/>
            <person name="Du Z.-J."/>
            <person name="Zhao J.-X."/>
            <person name="Liu X.-J."/>
            <person name="Liu L.-J."/>
        </authorList>
    </citation>
    <scope>NUCLEOTIDE SEQUENCE [LARGE SCALE GENOMIC DNA]</scope>
    <source>
        <strain evidence="2 3">PLHSC7-2</strain>
    </source>
</reference>
<dbReference type="OrthoDB" id="6213744at2"/>
<reference evidence="2 3" key="1">
    <citation type="submission" date="2018-09" db="EMBL/GenBank/DDBJ databases">
        <authorList>
            <person name="Wang F."/>
        </authorList>
    </citation>
    <scope>NUCLEOTIDE SEQUENCE [LARGE SCALE GENOMIC DNA]</scope>
    <source>
        <strain evidence="2 3">PLHSC7-2</strain>
    </source>
</reference>
<evidence type="ECO:0000313" key="2">
    <source>
        <dbReference type="EMBL" id="RJG42150.1"/>
    </source>
</evidence>
<feature type="signal peptide" evidence="1">
    <location>
        <begin position="1"/>
        <end position="21"/>
    </location>
</feature>